<dbReference type="Gene3D" id="2.60.120.40">
    <property type="match status" value="1"/>
</dbReference>
<dbReference type="Proteomes" id="UP000828390">
    <property type="component" value="Unassembled WGS sequence"/>
</dbReference>
<reference evidence="1" key="2">
    <citation type="submission" date="2020-11" db="EMBL/GenBank/DDBJ databases">
        <authorList>
            <person name="McCartney M.A."/>
            <person name="Auch B."/>
            <person name="Kono T."/>
            <person name="Mallez S."/>
            <person name="Becker A."/>
            <person name="Gohl D.M."/>
            <person name="Silverstein K.A.T."/>
            <person name="Koren S."/>
            <person name="Bechman K.B."/>
            <person name="Herman A."/>
            <person name="Abrahante J.E."/>
            <person name="Garbe J."/>
        </authorList>
    </citation>
    <scope>NUCLEOTIDE SEQUENCE</scope>
    <source>
        <strain evidence="1">Duluth1</strain>
        <tissue evidence="1">Whole animal</tissue>
    </source>
</reference>
<comment type="caution">
    <text evidence="1">The sequence shown here is derived from an EMBL/GenBank/DDBJ whole genome shotgun (WGS) entry which is preliminary data.</text>
</comment>
<organism evidence="1 2">
    <name type="scientific">Dreissena polymorpha</name>
    <name type="common">Zebra mussel</name>
    <name type="synonym">Mytilus polymorpha</name>
    <dbReference type="NCBI Taxonomy" id="45954"/>
    <lineage>
        <taxon>Eukaryota</taxon>
        <taxon>Metazoa</taxon>
        <taxon>Spiralia</taxon>
        <taxon>Lophotrochozoa</taxon>
        <taxon>Mollusca</taxon>
        <taxon>Bivalvia</taxon>
        <taxon>Autobranchia</taxon>
        <taxon>Heteroconchia</taxon>
        <taxon>Euheterodonta</taxon>
        <taxon>Imparidentia</taxon>
        <taxon>Neoheterodontei</taxon>
        <taxon>Myida</taxon>
        <taxon>Dreissenoidea</taxon>
        <taxon>Dreissenidae</taxon>
        <taxon>Dreissena</taxon>
    </lineage>
</organism>
<evidence type="ECO:0000313" key="2">
    <source>
        <dbReference type="Proteomes" id="UP000828390"/>
    </source>
</evidence>
<reference evidence="1" key="1">
    <citation type="journal article" date="2019" name="bioRxiv">
        <title>The Genome of the Zebra Mussel, Dreissena polymorpha: A Resource for Invasive Species Research.</title>
        <authorList>
            <person name="McCartney M.A."/>
            <person name="Auch B."/>
            <person name="Kono T."/>
            <person name="Mallez S."/>
            <person name="Zhang Y."/>
            <person name="Obille A."/>
            <person name="Becker A."/>
            <person name="Abrahante J.E."/>
            <person name="Garbe J."/>
            <person name="Badalamenti J.P."/>
            <person name="Herman A."/>
            <person name="Mangelson H."/>
            <person name="Liachko I."/>
            <person name="Sullivan S."/>
            <person name="Sone E.D."/>
            <person name="Koren S."/>
            <person name="Silverstein K.A.T."/>
            <person name="Beckman K.B."/>
            <person name="Gohl D.M."/>
        </authorList>
    </citation>
    <scope>NUCLEOTIDE SEQUENCE</scope>
    <source>
        <strain evidence="1">Duluth1</strain>
        <tissue evidence="1">Whole animal</tissue>
    </source>
</reference>
<protein>
    <submittedName>
        <fullName evidence="1">Uncharacterized protein</fullName>
    </submittedName>
</protein>
<name>A0A9D4QMR5_DREPO</name>
<evidence type="ECO:0000313" key="1">
    <source>
        <dbReference type="EMBL" id="KAH3836669.1"/>
    </source>
</evidence>
<proteinExistence type="predicted"/>
<dbReference type="AlphaFoldDB" id="A0A9D4QMR5"/>
<dbReference type="InterPro" id="IPR008983">
    <property type="entry name" value="Tumour_necrosis_fac-like_dom"/>
</dbReference>
<sequence>MADHYKDPNTKVETVYAACASMQAFAKVSMADKVWVRSIEASEIAHYDIDKWTTFCGFLVRV</sequence>
<keyword evidence="2" id="KW-1185">Reference proteome</keyword>
<dbReference type="EMBL" id="JAIWYP010000004">
    <property type="protein sequence ID" value="KAH3836669.1"/>
    <property type="molecule type" value="Genomic_DNA"/>
</dbReference>
<gene>
    <name evidence="1" type="ORF">DPMN_110040</name>
</gene>
<accession>A0A9D4QMR5</accession>